<dbReference type="OrthoDB" id="9808591at2"/>
<keyword evidence="1" id="KW-0949">S-adenosyl-L-methionine</keyword>
<evidence type="ECO:0000256" key="2">
    <source>
        <dbReference type="ARBA" id="ARBA00022723"/>
    </source>
</evidence>
<evidence type="ECO:0000259" key="5">
    <source>
        <dbReference type="PROSITE" id="PS51918"/>
    </source>
</evidence>
<dbReference type="SUPFAM" id="SSF102114">
    <property type="entry name" value="Radical SAM enzymes"/>
    <property type="match status" value="1"/>
</dbReference>
<organism evidence="6 7">
    <name type="scientific">Crocosphaera subtropica (strain ATCC 51142 / BH68)</name>
    <name type="common">Cyanothece sp. (strain ATCC 51142)</name>
    <dbReference type="NCBI Taxonomy" id="43989"/>
    <lineage>
        <taxon>Bacteria</taxon>
        <taxon>Bacillati</taxon>
        <taxon>Cyanobacteriota</taxon>
        <taxon>Cyanophyceae</taxon>
        <taxon>Oscillatoriophycideae</taxon>
        <taxon>Chroococcales</taxon>
        <taxon>Aphanothecaceae</taxon>
        <taxon>Crocosphaera</taxon>
        <taxon>Crocosphaera subtropica</taxon>
    </lineage>
</organism>
<dbReference type="STRING" id="43989.cce_0310"/>
<dbReference type="InterPro" id="IPR026357">
    <property type="entry name" value="rSAM_SPASM_GrrM_OscB"/>
</dbReference>
<dbReference type="Proteomes" id="UP000001203">
    <property type="component" value="Chromosome circular"/>
</dbReference>
<dbReference type="NCBIfam" id="TIGR04261">
    <property type="entry name" value="rSAM_GlyRichRpt"/>
    <property type="match status" value="1"/>
</dbReference>
<dbReference type="InterPro" id="IPR013785">
    <property type="entry name" value="Aldolase_TIM"/>
</dbReference>
<dbReference type="GO" id="GO:0046872">
    <property type="term" value="F:metal ion binding"/>
    <property type="evidence" value="ECO:0007669"/>
    <property type="project" value="UniProtKB-KW"/>
</dbReference>
<gene>
    <name evidence="6" type="primary">aslB</name>
    <name evidence="6" type="ordered locus">cce_0310</name>
</gene>
<dbReference type="AlphaFoldDB" id="B1X120"/>
<reference evidence="6 7" key="1">
    <citation type="journal article" date="2008" name="Proc. Natl. Acad. Sci. U.S.A.">
        <title>The genome of Cyanothece 51142, a unicellular diazotrophic cyanobacterium important in the marine nitrogen cycle.</title>
        <authorList>
            <person name="Welsh E.A."/>
            <person name="Liberton M."/>
            <person name="Stoeckel J."/>
            <person name="Loh T."/>
            <person name="Elvitigala T."/>
            <person name="Wang C."/>
            <person name="Wollam A."/>
            <person name="Fulton R.S."/>
            <person name="Clifton S.W."/>
            <person name="Jacobs J.M."/>
            <person name="Aurora R."/>
            <person name="Ghosh B.K."/>
            <person name="Sherman L.A."/>
            <person name="Smith R.D."/>
            <person name="Wilson R.K."/>
            <person name="Pakrasi H.B."/>
        </authorList>
    </citation>
    <scope>NUCLEOTIDE SEQUENCE [LARGE SCALE GENOMIC DNA]</scope>
    <source>
        <strain evidence="7">ATCC 51142 / BH68</strain>
    </source>
</reference>
<dbReference type="InterPro" id="IPR007197">
    <property type="entry name" value="rSAM"/>
</dbReference>
<dbReference type="SFLD" id="SFLDS00029">
    <property type="entry name" value="Radical_SAM"/>
    <property type="match status" value="1"/>
</dbReference>
<dbReference type="Gene3D" id="3.20.20.70">
    <property type="entry name" value="Aldolase class I"/>
    <property type="match status" value="1"/>
</dbReference>
<evidence type="ECO:0000313" key="6">
    <source>
        <dbReference type="EMBL" id="ACB49661.1"/>
    </source>
</evidence>
<dbReference type="SFLD" id="SFLDG01386">
    <property type="entry name" value="main_SPASM_domain-containing"/>
    <property type="match status" value="1"/>
</dbReference>
<keyword evidence="3" id="KW-0408">Iron</keyword>
<dbReference type="SFLD" id="SFLDG01072">
    <property type="entry name" value="dehydrogenase_like"/>
    <property type="match status" value="1"/>
</dbReference>
<keyword evidence="2" id="KW-0479">Metal-binding</keyword>
<dbReference type="EMBL" id="CP000806">
    <property type="protein sequence ID" value="ACB49661.1"/>
    <property type="molecule type" value="Genomic_DNA"/>
</dbReference>
<dbReference type="InterPro" id="IPR058240">
    <property type="entry name" value="rSAM_sf"/>
</dbReference>
<keyword evidence="7" id="KW-1185">Reference proteome</keyword>
<evidence type="ECO:0000256" key="1">
    <source>
        <dbReference type="ARBA" id="ARBA00022691"/>
    </source>
</evidence>
<dbReference type="GO" id="GO:0051536">
    <property type="term" value="F:iron-sulfur cluster binding"/>
    <property type="evidence" value="ECO:0007669"/>
    <property type="project" value="UniProtKB-KW"/>
</dbReference>
<dbReference type="RefSeq" id="WP_009546802.1">
    <property type="nucleotide sequence ID" value="NC_010546.1"/>
</dbReference>
<dbReference type="CDD" id="cd01335">
    <property type="entry name" value="Radical_SAM"/>
    <property type="match status" value="1"/>
</dbReference>
<dbReference type="GO" id="GO:0016491">
    <property type="term" value="F:oxidoreductase activity"/>
    <property type="evidence" value="ECO:0007669"/>
    <property type="project" value="InterPro"/>
</dbReference>
<sequence length="395" mass="45097">MTTHLSINSNENGSIDVSSFGPINLVVIQPTPFCNLDCDYCYLPNRNLKEKLSLDLIEPIFKAIFTSPFVGEFIDICWHAGEPLAVPISYYQEVFKRIDIANQKYNIKQVPIYHSIQTNGILINQAWCDFFKENNICVGVSIDGPDFLHNTHRKTPTGLGTHESVMRGIRYLQENDIYFNIIAVITQESLDYADEMFNFFWENGITDVAFNMEEIEGINETSSLDKVGTEKKYYQFIKQFWELTSQTNDQFKVREFEAICGLICDNQRLSKTDMNHPFAILNIDYLGNFSTFDPELLSVDIKPYGNFILGNVLTDSLESVCDSKKFKQIYKDMLEGVNSCRQSCDYFGVCGGGAGSNKYWENDSFNSTETQACRYRTKIVTDVVLEALENSFGIN</sequence>
<protein>
    <submittedName>
        <fullName evidence="6">Arylsulfatase regulatory protein</fullName>
    </submittedName>
</protein>
<dbReference type="PROSITE" id="PS51918">
    <property type="entry name" value="RADICAL_SAM"/>
    <property type="match status" value="1"/>
</dbReference>
<accession>B1X120</accession>
<dbReference type="PANTHER" id="PTHR43273">
    <property type="entry name" value="ANAEROBIC SULFATASE-MATURATING ENZYME HOMOLOG ASLB-RELATED"/>
    <property type="match status" value="1"/>
</dbReference>
<proteinExistence type="predicted"/>
<dbReference type="PANTHER" id="PTHR43273:SF8">
    <property type="entry name" value="RADICAL SAM DOMAIN PROTEIN"/>
    <property type="match status" value="1"/>
</dbReference>
<evidence type="ECO:0000256" key="3">
    <source>
        <dbReference type="ARBA" id="ARBA00023004"/>
    </source>
</evidence>
<name>B1X120_CROS5</name>
<dbReference type="SFLD" id="SFLDG01067">
    <property type="entry name" value="SPASM/twitch_domain_containing"/>
    <property type="match status" value="1"/>
</dbReference>
<keyword evidence="4" id="KW-0411">Iron-sulfur</keyword>
<evidence type="ECO:0000256" key="4">
    <source>
        <dbReference type="ARBA" id="ARBA00023014"/>
    </source>
</evidence>
<feature type="domain" description="Radical SAM core" evidence="5">
    <location>
        <begin position="18"/>
        <end position="243"/>
    </location>
</feature>
<dbReference type="InterPro" id="IPR023867">
    <property type="entry name" value="Sulphatase_maturase_rSAM"/>
</dbReference>
<dbReference type="eggNOG" id="COG0641">
    <property type="taxonomic scope" value="Bacteria"/>
</dbReference>
<evidence type="ECO:0000313" key="7">
    <source>
        <dbReference type="Proteomes" id="UP000001203"/>
    </source>
</evidence>
<dbReference type="HOGENOM" id="CLU_009273_10_0_3"/>
<dbReference type="Pfam" id="PF04055">
    <property type="entry name" value="Radical_SAM"/>
    <property type="match status" value="1"/>
</dbReference>
<dbReference type="KEGG" id="cyt:cce_0310"/>